<evidence type="ECO:0000313" key="1">
    <source>
        <dbReference type="EMBL" id="PWZ02379.1"/>
    </source>
</evidence>
<dbReference type="EMBL" id="KZ819189">
    <property type="protein sequence ID" value="PWZ02379.1"/>
    <property type="molecule type" value="Genomic_DNA"/>
</dbReference>
<dbReference type="InParanoid" id="A0A317XYF3"/>
<sequence length="144" mass="15695">MPEHIALYVLAGSSVSPDAVLAEIRASDYIDEINSGEGPREECGLYNLVQPAPSQADSDDDAKLLQHHAKLTPSEWNSNCFLLADSTDPTLVTIYELHDGNIRDKIRAKARSALEVVSNVSVANMSIKEYKEMCGNADIYDAGQ</sequence>
<dbReference type="AlphaFoldDB" id="A0A317XYF3"/>
<organism evidence="1 2">
    <name type="scientific">Testicularia cyperi</name>
    <dbReference type="NCBI Taxonomy" id="1882483"/>
    <lineage>
        <taxon>Eukaryota</taxon>
        <taxon>Fungi</taxon>
        <taxon>Dikarya</taxon>
        <taxon>Basidiomycota</taxon>
        <taxon>Ustilaginomycotina</taxon>
        <taxon>Ustilaginomycetes</taxon>
        <taxon>Ustilaginales</taxon>
        <taxon>Anthracoideaceae</taxon>
        <taxon>Testicularia</taxon>
    </lineage>
</organism>
<gene>
    <name evidence="1" type="ORF">BCV70DRAFT_63531</name>
</gene>
<keyword evidence="2" id="KW-1185">Reference proteome</keyword>
<dbReference type="OrthoDB" id="3335062at2759"/>
<accession>A0A317XYF3</accession>
<dbReference type="Proteomes" id="UP000246740">
    <property type="component" value="Unassembled WGS sequence"/>
</dbReference>
<protein>
    <submittedName>
        <fullName evidence="1">Uncharacterized protein</fullName>
    </submittedName>
</protein>
<evidence type="ECO:0000313" key="2">
    <source>
        <dbReference type="Proteomes" id="UP000246740"/>
    </source>
</evidence>
<reference evidence="1 2" key="1">
    <citation type="journal article" date="2018" name="Mol. Biol. Evol.">
        <title>Broad Genomic Sampling Reveals a Smut Pathogenic Ancestry of the Fungal Clade Ustilaginomycotina.</title>
        <authorList>
            <person name="Kijpornyongpan T."/>
            <person name="Mondo S.J."/>
            <person name="Barry K."/>
            <person name="Sandor L."/>
            <person name="Lee J."/>
            <person name="Lipzen A."/>
            <person name="Pangilinan J."/>
            <person name="LaButti K."/>
            <person name="Hainaut M."/>
            <person name="Henrissat B."/>
            <person name="Grigoriev I.V."/>
            <person name="Spatafora J.W."/>
            <person name="Aime M.C."/>
        </authorList>
    </citation>
    <scope>NUCLEOTIDE SEQUENCE [LARGE SCALE GENOMIC DNA]</scope>
    <source>
        <strain evidence="1 2">MCA 3645</strain>
    </source>
</reference>
<proteinExistence type="predicted"/>
<name>A0A317XYF3_9BASI</name>